<feature type="compositionally biased region" description="Basic residues" evidence="5">
    <location>
        <begin position="28"/>
        <end position="37"/>
    </location>
</feature>
<organism evidence="7 8">
    <name type="scientific">Cannabis sativa</name>
    <name type="common">Hemp</name>
    <name type="synonym">Marijuana</name>
    <dbReference type="NCBI Taxonomy" id="3483"/>
    <lineage>
        <taxon>Eukaryota</taxon>
        <taxon>Viridiplantae</taxon>
        <taxon>Streptophyta</taxon>
        <taxon>Embryophyta</taxon>
        <taxon>Tracheophyta</taxon>
        <taxon>Spermatophyta</taxon>
        <taxon>Magnoliopsida</taxon>
        <taxon>eudicotyledons</taxon>
        <taxon>Gunneridae</taxon>
        <taxon>Pentapetalae</taxon>
        <taxon>rosids</taxon>
        <taxon>fabids</taxon>
        <taxon>Rosales</taxon>
        <taxon>Cannabaceae</taxon>
        <taxon>Cannabis</taxon>
    </lineage>
</organism>
<keyword evidence="6" id="KW-0472">Membrane</keyword>
<proteinExistence type="inferred from homology"/>
<keyword evidence="6" id="KW-0812">Transmembrane</keyword>
<protein>
    <recommendedName>
        <fullName evidence="3">Uncharacterized protein ycf33</fullName>
    </recommendedName>
</protein>
<reference evidence="7" key="1">
    <citation type="submission" date="2018-11" db="EMBL/GenBank/DDBJ databases">
        <authorList>
            <person name="Grassa J C."/>
        </authorList>
    </citation>
    <scope>NUCLEOTIDE SEQUENCE [LARGE SCALE GENOMIC DNA]</scope>
</reference>
<evidence type="ECO:0000313" key="7">
    <source>
        <dbReference type="EnsemblPlants" id="cds.evm.model.02.2764"/>
    </source>
</evidence>
<dbReference type="GO" id="GO:0009536">
    <property type="term" value="C:plastid"/>
    <property type="evidence" value="ECO:0007669"/>
    <property type="project" value="UniProtKB-SubCell"/>
</dbReference>
<comment type="similarity">
    <text evidence="2">Belongs to the ycf33 family.</text>
</comment>
<dbReference type="PANTHER" id="PTHR36049">
    <property type="entry name" value="TRANSMEMBRANE PROTEIN"/>
    <property type="match status" value="1"/>
</dbReference>
<accession>A0A803NYN4</accession>
<feature type="compositionally biased region" description="Basic residues" evidence="5">
    <location>
        <begin position="1"/>
        <end position="10"/>
    </location>
</feature>
<dbReference type="Pfam" id="PF05421">
    <property type="entry name" value="DUF751"/>
    <property type="match status" value="1"/>
</dbReference>
<feature type="compositionally biased region" description="Basic and acidic residues" evidence="5">
    <location>
        <begin position="14"/>
        <end position="27"/>
    </location>
</feature>
<sequence>MRKSQTRKSGTRVPSEKPKTRSTESGKKNKQRERKPRPPTLVWLKRLKYRDRRNQTNDINFQSNCGEWNERFLEEFENYRENASVAELGVKATPLIKKFKFCISLAVEDDSKNEYCEDIDAKPIVELIEFVQPEAYLPRTNLYTFLREHEADLTKNEIDVLLVLRPMERRVGFGEVIQDREGHVMASASTPTNGSFFATIAKAIVVLHCIQLCLRLGYVEEFNSDTVYGWALCTNLTNSISIRPPLFPISHQKYHTNPRAASSLLSKVSITIQRHTAPQCTVKSDEIFNNTILIQEVEPRCQNLSKGQNMAHVCTNEIDYSRSLIVGAVSVGVLLFLMGLDDQKALALGPEGPLAEEFWDNVRRYALYALTVSTGALYTIFLPIFELLKNPISAILILAILGGGFYLVSQVVSAMVGVTDFSYDYSY</sequence>
<feature type="transmembrane region" description="Helical" evidence="6">
    <location>
        <begin position="320"/>
        <end position="340"/>
    </location>
</feature>
<evidence type="ECO:0000256" key="4">
    <source>
        <dbReference type="ARBA" id="ARBA00022640"/>
    </source>
</evidence>
<dbReference type="Gramene" id="evm.model.02.2764">
    <property type="protein sequence ID" value="cds.evm.model.02.2764"/>
    <property type="gene ID" value="evm.TU.02.2764"/>
</dbReference>
<evidence type="ECO:0000313" key="8">
    <source>
        <dbReference type="Proteomes" id="UP000596661"/>
    </source>
</evidence>
<feature type="transmembrane region" description="Helical" evidence="6">
    <location>
        <begin position="395"/>
        <end position="418"/>
    </location>
</feature>
<dbReference type="PANTHER" id="PTHR36049:SF3">
    <property type="match status" value="1"/>
</dbReference>
<dbReference type="AlphaFoldDB" id="A0A803NYN4"/>
<dbReference type="InterPro" id="IPR008470">
    <property type="entry name" value="Uncharacterised_Ycf33"/>
</dbReference>
<evidence type="ECO:0000256" key="1">
    <source>
        <dbReference type="ARBA" id="ARBA00004474"/>
    </source>
</evidence>
<dbReference type="EnsemblPlants" id="evm.model.02.2764">
    <property type="protein sequence ID" value="cds.evm.model.02.2764"/>
    <property type="gene ID" value="evm.TU.02.2764"/>
</dbReference>
<keyword evidence="4" id="KW-0934">Plastid</keyword>
<feature type="region of interest" description="Disordered" evidence="5">
    <location>
        <begin position="1"/>
        <end position="37"/>
    </location>
</feature>
<comment type="subcellular location">
    <subcellularLocation>
        <location evidence="1">Plastid</location>
    </subcellularLocation>
</comment>
<dbReference type="EMBL" id="UZAU01000235">
    <property type="status" value="NOT_ANNOTATED_CDS"/>
    <property type="molecule type" value="Genomic_DNA"/>
</dbReference>
<keyword evidence="8" id="KW-1185">Reference proteome</keyword>
<evidence type="ECO:0000256" key="6">
    <source>
        <dbReference type="SAM" id="Phobius"/>
    </source>
</evidence>
<feature type="transmembrane region" description="Helical" evidence="6">
    <location>
        <begin position="365"/>
        <end position="388"/>
    </location>
</feature>
<reference evidence="7" key="2">
    <citation type="submission" date="2021-03" db="UniProtKB">
        <authorList>
            <consortium name="EnsemblPlants"/>
        </authorList>
    </citation>
    <scope>IDENTIFICATION</scope>
</reference>
<dbReference type="Proteomes" id="UP000596661">
    <property type="component" value="Chromosome 2"/>
</dbReference>
<evidence type="ECO:0000256" key="2">
    <source>
        <dbReference type="ARBA" id="ARBA00010985"/>
    </source>
</evidence>
<evidence type="ECO:0000256" key="3">
    <source>
        <dbReference type="ARBA" id="ARBA00021584"/>
    </source>
</evidence>
<name>A0A803NYN4_CANSA</name>
<evidence type="ECO:0000256" key="5">
    <source>
        <dbReference type="SAM" id="MobiDB-lite"/>
    </source>
</evidence>
<keyword evidence="6" id="KW-1133">Transmembrane helix</keyword>